<comment type="caution">
    <text evidence="2">The sequence shown here is derived from an EMBL/GenBank/DDBJ whole genome shotgun (WGS) entry which is preliminary data.</text>
</comment>
<name>A0A3M0IGJ2_9ACTN</name>
<feature type="region of interest" description="Disordered" evidence="1">
    <location>
        <begin position="1"/>
        <end position="23"/>
    </location>
</feature>
<proteinExistence type="predicted"/>
<dbReference type="Proteomes" id="UP000270471">
    <property type="component" value="Unassembled WGS sequence"/>
</dbReference>
<accession>A0A3M0IGJ2</accession>
<keyword evidence="3" id="KW-1185">Reference proteome</keyword>
<dbReference type="AlphaFoldDB" id="A0A3M0IGJ2"/>
<protein>
    <submittedName>
        <fullName evidence="2">Uncharacterized protein</fullName>
    </submittedName>
</protein>
<evidence type="ECO:0000256" key="1">
    <source>
        <dbReference type="SAM" id="MobiDB-lite"/>
    </source>
</evidence>
<evidence type="ECO:0000313" key="2">
    <source>
        <dbReference type="EMBL" id="RMB87874.1"/>
    </source>
</evidence>
<feature type="compositionally biased region" description="Low complexity" evidence="1">
    <location>
        <begin position="9"/>
        <end position="23"/>
    </location>
</feature>
<sequence length="77" mass="7348">MGAGDVDGDSSANAAGADSRASGAMTAVAAAAAMARRRFMKTSWSPGAAAGSTLWPAGSACGARGVSLGRAGVAGFW</sequence>
<dbReference type="EMBL" id="PENI01000001">
    <property type="protein sequence ID" value="RMB87874.1"/>
    <property type="molecule type" value="Genomic_DNA"/>
</dbReference>
<organism evidence="2 3">
    <name type="scientific">Streptomyces shenzhenensis</name>
    <dbReference type="NCBI Taxonomy" id="943815"/>
    <lineage>
        <taxon>Bacteria</taxon>
        <taxon>Bacillati</taxon>
        <taxon>Actinomycetota</taxon>
        <taxon>Actinomycetes</taxon>
        <taxon>Kitasatosporales</taxon>
        <taxon>Streptomycetaceae</taxon>
        <taxon>Streptomyces</taxon>
    </lineage>
</organism>
<evidence type="ECO:0000313" key="3">
    <source>
        <dbReference type="Proteomes" id="UP000270471"/>
    </source>
</evidence>
<gene>
    <name evidence="2" type="ORF">CTZ28_02715</name>
</gene>
<reference evidence="2 3" key="1">
    <citation type="submission" date="2017-11" db="EMBL/GenBank/DDBJ databases">
        <title>Draft genome of actinobacteria isolated from guarana (Paullinia cupana (Mart.) Ducke.</title>
        <authorList>
            <person name="Siqueira K.A."/>
            <person name="Liotti R.G."/>
            <person name="Mendes T.A.O."/>
            <person name="Soares M.A."/>
        </authorList>
    </citation>
    <scope>NUCLEOTIDE SEQUENCE [LARGE SCALE GENOMIC DNA]</scope>
    <source>
        <strain evidence="2 3">193</strain>
    </source>
</reference>